<comment type="subcellular location">
    <subcellularLocation>
        <location evidence="1">Cell inner membrane</location>
        <topology evidence="1">Multi-pass membrane protein</topology>
    </subcellularLocation>
</comment>
<feature type="transmembrane region" description="Helical" evidence="8">
    <location>
        <begin position="381"/>
        <end position="402"/>
    </location>
</feature>
<dbReference type="Pfam" id="PF00482">
    <property type="entry name" value="T2SSF"/>
    <property type="match status" value="2"/>
</dbReference>
<keyword evidence="6 8" id="KW-1133">Transmembrane helix</keyword>
<dbReference type="AlphaFoldDB" id="A0A1B4V0L8"/>
<proteinExistence type="inferred from homology"/>
<evidence type="ECO:0000256" key="1">
    <source>
        <dbReference type="ARBA" id="ARBA00004429"/>
    </source>
</evidence>
<evidence type="ECO:0000313" key="11">
    <source>
        <dbReference type="Proteomes" id="UP000218899"/>
    </source>
</evidence>
<evidence type="ECO:0000256" key="3">
    <source>
        <dbReference type="ARBA" id="ARBA00022475"/>
    </source>
</evidence>
<dbReference type="PRINTS" id="PR00812">
    <property type="entry name" value="BCTERIALGSPF"/>
</dbReference>
<protein>
    <submittedName>
        <fullName evidence="10">MSHA biogenesis protein MshG</fullName>
    </submittedName>
</protein>
<keyword evidence="5 8" id="KW-0812">Transmembrane</keyword>
<reference evidence="10 11" key="1">
    <citation type="submission" date="2015-08" db="EMBL/GenBank/DDBJ databases">
        <title>Complete genome sequence of Sulfurifustis variabilis.</title>
        <authorList>
            <person name="Miura A."/>
            <person name="Kojima H."/>
            <person name="Fukui M."/>
        </authorList>
    </citation>
    <scope>NUCLEOTIDE SEQUENCE [LARGE SCALE GENOMIC DNA]</scope>
    <source>
        <strain evidence="11">skN76</strain>
    </source>
</reference>
<keyword evidence="3" id="KW-1003">Cell membrane</keyword>
<sequence length="410" mass="44927">MALFQYRGRNQRGEAVSGRIEAASTDAVADQLFNSGVIPIDILPTDISRDVVGGLRALTFRLTENRVGLDDLIFFCRQMHTLLKAGVPILQALRGLRETTRNPALARVIGRIGESLDAGFDLTTAIGRHPDVFPPLFGSMVQVGETTGGLPESFQQLGRYLEREKETRDRVRQAVRYPVIVLCAIAAALFIINIFVIPAFANVYAGFRAELPAITRMLVAISDVFARHWHWMLAGAAALAVALRVHLKTPEGRYRWDRIKLRLPIVGSIFRYAALARFSRSLSIALRAGVPLVQAFTVVSRSVGNDFIGQRVLQMRDGIERGETITRTAIATSMFPALVLQMLSVGEETGAVDGLLGEVADYYDREVDYALKGLSAALEPILLVAVGIMVLILALGVFLPMWDLAKAARG</sequence>
<organism evidence="10 11">
    <name type="scientific">Sulfurifustis variabilis</name>
    <dbReference type="NCBI Taxonomy" id="1675686"/>
    <lineage>
        <taxon>Bacteria</taxon>
        <taxon>Pseudomonadati</taxon>
        <taxon>Pseudomonadota</taxon>
        <taxon>Gammaproteobacteria</taxon>
        <taxon>Acidiferrobacterales</taxon>
        <taxon>Acidiferrobacteraceae</taxon>
        <taxon>Sulfurifustis</taxon>
    </lineage>
</organism>
<evidence type="ECO:0000256" key="8">
    <source>
        <dbReference type="SAM" id="Phobius"/>
    </source>
</evidence>
<comment type="similarity">
    <text evidence="2">Belongs to the GSP F family.</text>
</comment>
<feature type="domain" description="Type II secretion system protein GspF" evidence="9">
    <location>
        <begin position="278"/>
        <end position="400"/>
    </location>
</feature>
<keyword evidence="4" id="KW-0997">Cell inner membrane</keyword>
<evidence type="ECO:0000256" key="2">
    <source>
        <dbReference type="ARBA" id="ARBA00005745"/>
    </source>
</evidence>
<feature type="domain" description="Type II secretion system protein GspF" evidence="9">
    <location>
        <begin position="75"/>
        <end position="198"/>
    </location>
</feature>
<dbReference type="PANTHER" id="PTHR30012:SF4">
    <property type="entry name" value="MSHA BIOGENESIS PROTEIN MSHG"/>
    <property type="match status" value="1"/>
</dbReference>
<dbReference type="FunFam" id="1.20.81.30:FF:000001">
    <property type="entry name" value="Type II secretion system protein F"/>
    <property type="match status" value="2"/>
</dbReference>
<keyword evidence="7 8" id="KW-0472">Membrane</keyword>
<dbReference type="Gene3D" id="1.20.81.30">
    <property type="entry name" value="Type II secretion system (T2SS), domain F"/>
    <property type="match status" value="2"/>
</dbReference>
<evidence type="ECO:0000256" key="5">
    <source>
        <dbReference type="ARBA" id="ARBA00022692"/>
    </source>
</evidence>
<feature type="transmembrane region" description="Helical" evidence="8">
    <location>
        <begin position="228"/>
        <end position="247"/>
    </location>
</feature>
<dbReference type="OrthoDB" id="9805682at2"/>
<evidence type="ECO:0000256" key="4">
    <source>
        <dbReference type="ARBA" id="ARBA00022519"/>
    </source>
</evidence>
<evidence type="ECO:0000256" key="7">
    <source>
        <dbReference type="ARBA" id="ARBA00023136"/>
    </source>
</evidence>
<dbReference type="PANTHER" id="PTHR30012">
    <property type="entry name" value="GENERAL SECRETION PATHWAY PROTEIN"/>
    <property type="match status" value="1"/>
</dbReference>
<feature type="transmembrane region" description="Helical" evidence="8">
    <location>
        <begin position="177"/>
        <end position="201"/>
    </location>
</feature>
<dbReference type="GO" id="GO:0005886">
    <property type="term" value="C:plasma membrane"/>
    <property type="evidence" value="ECO:0007669"/>
    <property type="project" value="UniProtKB-SubCell"/>
</dbReference>
<evidence type="ECO:0000256" key="6">
    <source>
        <dbReference type="ARBA" id="ARBA00022989"/>
    </source>
</evidence>
<dbReference type="InterPro" id="IPR018076">
    <property type="entry name" value="T2SS_GspF_dom"/>
</dbReference>
<dbReference type="KEGG" id="sva:SVA_0427"/>
<name>A0A1B4V0L8_9GAMM</name>
<gene>
    <name evidence="10" type="ORF">SVA_0427</name>
</gene>
<dbReference type="InterPro" id="IPR042094">
    <property type="entry name" value="T2SS_GspF_sf"/>
</dbReference>
<dbReference type="EMBL" id="AP014936">
    <property type="protein sequence ID" value="BAU47009.1"/>
    <property type="molecule type" value="Genomic_DNA"/>
</dbReference>
<accession>A0A1B4V0L8</accession>
<keyword evidence="11" id="KW-1185">Reference proteome</keyword>
<dbReference type="Proteomes" id="UP000218899">
    <property type="component" value="Chromosome"/>
</dbReference>
<dbReference type="RefSeq" id="WP_096458117.1">
    <property type="nucleotide sequence ID" value="NZ_AP014936.1"/>
</dbReference>
<evidence type="ECO:0000259" key="9">
    <source>
        <dbReference type="Pfam" id="PF00482"/>
    </source>
</evidence>
<dbReference type="GO" id="GO:0015628">
    <property type="term" value="P:protein secretion by the type II secretion system"/>
    <property type="evidence" value="ECO:0007669"/>
    <property type="project" value="TreeGrafter"/>
</dbReference>
<evidence type="ECO:0000313" key="10">
    <source>
        <dbReference type="EMBL" id="BAU47009.1"/>
    </source>
</evidence>
<dbReference type="InterPro" id="IPR003004">
    <property type="entry name" value="GspF/PilC"/>
</dbReference>